<dbReference type="Proteomes" id="UP000009888">
    <property type="component" value="Unassembled WGS sequence"/>
</dbReference>
<dbReference type="InterPro" id="IPR050103">
    <property type="entry name" value="Class-III_PLP-dep_AT"/>
</dbReference>
<dbReference type="GO" id="GO:0042802">
    <property type="term" value="F:identical protein binding"/>
    <property type="evidence" value="ECO:0007669"/>
    <property type="project" value="TreeGrafter"/>
</dbReference>
<comment type="cofactor">
    <cofactor evidence="1">
        <name>pyridoxal 5'-phosphate</name>
        <dbReference type="ChEBI" id="CHEBI:597326"/>
    </cofactor>
</comment>
<dbReference type="PANTHER" id="PTHR11986">
    <property type="entry name" value="AMINOTRANSFERASE CLASS III"/>
    <property type="match status" value="1"/>
</dbReference>
<evidence type="ECO:0000256" key="5">
    <source>
        <dbReference type="RuleBase" id="RU003560"/>
    </source>
</evidence>
<keyword evidence="3 6" id="KW-0808">Transferase</keyword>
<dbReference type="InterPro" id="IPR015421">
    <property type="entry name" value="PyrdxlP-dep_Trfase_major"/>
</dbReference>
<dbReference type="InterPro" id="IPR015424">
    <property type="entry name" value="PyrdxlP-dep_Trfase"/>
</dbReference>
<comment type="similarity">
    <text evidence="5">Belongs to the class-III pyridoxal-phosphate-dependent aminotransferase family.</text>
</comment>
<dbReference type="Pfam" id="PF00202">
    <property type="entry name" value="Aminotran_3"/>
    <property type="match status" value="1"/>
</dbReference>
<dbReference type="PIRSF" id="PIRSF000521">
    <property type="entry name" value="Transaminase_4ab_Lys_Orn"/>
    <property type="match status" value="1"/>
</dbReference>
<evidence type="ECO:0000256" key="2">
    <source>
        <dbReference type="ARBA" id="ARBA00022576"/>
    </source>
</evidence>
<dbReference type="PANTHER" id="PTHR11986:SF79">
    <property type="entry name" value="ACETYLORNITHINE AMINOTRANSFERASE, MITOCHONDRIAL"/>
    <property type="match status" value="1"/>
</dbReference>
<gene>
    <name evidence="6" type="ORF">HMPREF9233_01642</name>
</gene>
<comment type="caution">
    <text evidence="6">The sequence shown here is derived from an EMBL/GenBank/DDBJ whole genome shotgun (WGS) entry which is preliminary data.</text>
</comment>
<name>K9EZM0_9ACTO</name>
<evidence type="ECO:0000313" key="7">
    <source>
        <dbReference type="Proteomes" id="UP000009888"/>
    </source>
</evidence>
<keyword evidence="7" id="KW-1185">Reference proteome</keyword>
<dbReference type="RefSeq" id="WP_007001847.1">
    <property type="nucleotide sequence ID" value="NZ_JH992956.1"/>
</dbReference>
<dbReference type="Gene3D" id="3.90.1150.10">
    <property type="entry name" value="Aspartate Aminotransferase, domain 1"/>
    <property type="match status" value="1"/>
</dbReference>
<accession>K9EZM0</accession>
<keyword evidence="2 6" id="KW-0032">Aminotransferase</keyword>
<dbReference type="STRING" id="202789.GCA_001457435_00462"/>
<proteinExistence type="inferred from homology"/>
<dbReference type="GO" id="GO:0030170">
    <property type="term" value="F:pyridoxal phosphate binding"/>
    <property type="evidence" value="ECO:0007669"/>
    <property type="project" value="InterPro"/>
</dbReference>
<dbReference type="NCBIfam" id="NF002874">
    <property type="entry name" value="PRK03244.1"/>
    <property type="match status" value="1"/>
</dbReference>
<sequence>MNNFKERYANALMNTFGPPQLMLERGEGAYVWDAEGRRYLDLLGGIAVNSTGYCHPRVVSAVSQQIATLGHTSNFFTTAPQLELAERIQGIFGAEGYPADEVRTYFANSGAEANEAALKIARLHKPGGRVIALEKGFHGRTLGALSITHKPAIREPYEPLPNNVTFTPCSVEGITEAFDADVAAIFMEPIQGEAGVRPVPREVLLAARKLADEFDALLILDEVQTGIARTGRWLCHSDTVRADIVTLAKGLGSGFPIGACVGIGKAGKLFTPGSHGSTYVGNPVCTSAALATLEVLEGLLEHVAQTGEWLRHQLEGIGFAVRGRGLLLGIEVKEAKKVAAKLLEEGFIVNTPNEETIRLAPPLVITARELEPFVEVMARVVA</sequence>
<dbReference type="InterPro" id="IPR005814">
    <property type="entry name" value="Aminotrans_3"/>
</dbReference>
<dbReference type="Gene3D" id="3.40.640.10">
    <property type="entry name" value="Type I PLP-dependent aspartate aminotransferase-like (Major domain)"/>
    <property type="match status" value="1"/>
</dbReference>
<protein>
    <submittedName>
        <fullName evidence="6">Acetylornithine and succinylornithine aminotransferase</fullName>
    </submittedName>
</protein>
<dbReference type="SUPFAM" id="SSF53383">
    <property type="entry name" value="PLP-dependent transferases"/>
    <property type="match status" value="1"/>
</dbReference>
<dbReference type="PATRIC" id="fig|883066.3.peg.1704"/>
<keyword evidence="4 5" id="KW-0663">Pyridoxal phosphate</keyword>
<evidence type="ECO:0000256" key="4">
    <source>
        <dbReference type="ARBA" id="ARBA00022898"/>
    </source>
</evidence>
<evidence type="ECO:0000313" key="6">
    <source>
        <dbReference type="EMBL" id="EKU94695.1"/>
    </source>
</evidence>
<reference evidence="6 7" key="1">
    <citation type="submission" date="2012-09" db="EMBL/GenBank/DDBJ databases">
        <title>The Genome Sequence of Actinobaculum massiliae ACS-171-V-COL2.</title>
        <authorList>
            <consortium name="The Broad Institute Genome Sequencing Platform"/>
            <person name="Earl A."/>
            <person name="Ward D."/>
            <person name="Feldgarden M."/>
            <person name="Gevers D."/>
            <person name="Saerens B."/>
            <person name="Vaneechoutte M."/>
            <person name="Walker B."/>
            <person name="Young S.K."/>
            <person name="Zeng Q."/>
            <person name="Gargeya S."/>
            <person name="Fitzgerald M."/>
            <person name="Haas B."/>
            <person name="Abouelleil A."/>
            <person name="Alvarado L."/>
            <person name="Arachchi H.M."/>
            <person name="Berlin A."/>
            <person name="Chapman S.B."/>
            <person name="Goldberg J."/>
            <person name="Griggs A."/>
            <person name="Gujja S."/>
            <person name="Hansen M."/>
            <person name="Howarth C."/>
            <person name="Imamovic A."/>
            <person name="Larimer J."/>
            <person name="McCowen C."/>
            <person name="Montmayeur A."/>
            <person name="Murphy C."/>
            <person name="Neiman D."/>
            <person name="Pearson M."/>
            <person name="Priest M."/>
            <person name="Roberts A."/>
            <person name="Saif S."/>
            <person name="Shea T."/>
            <person name="Sisk P."/>
            <person name="Sykes S."/>
            <person name="Wortman J."/>
            <person name="Nusbaum C."/>
            <person name="Birren B."/>
        </authorList>
    </citation>
    <scope>NUCLEOTIDE SEQUENCE [LARGE SCALE GENOMIC DNA]</scope>
    <source>
        <strain evidence="7">ACS-171-V-Col2</strain>
    </source>
</reference>
<dbReference type="CDD" id="cd00610">
    <property type="entry name" value="OAT_like"/>
    <property type="match status" value="1"/>
</dbReference>
<evidence type="ECO:0000256" key="3">
    <source>
        <dbReference type="ARBA" id="ARBA00022679"/>
    </source>
</evidence>
<organism evidence="6 7">
    <name type="scientific">Actinobaculum massiliense ACS-171-V-Col2</name>
    <dbReference type="NCBI Taxonomy" id="883066"/>
    <lineage>
        <taxon>Bacteria</taxon>
        <taxon>Bacillati</taxon>
        <taxon>Actinomycetota</taxon>
        <taxon>Actinomycetes</taxon>
        <taxon>Actinomycetales</taxon>
        <taxon>Actinomycetaceae</taxon>
        <taxon>Actinobaculum</taxon>
    </lineage>
</organism>
<dbReference type="eggNOG" id="COG4992">
    <property type="taxonomic scope" value="Bacteria"/>
</dbReference>
<dbReference type="EMBL" id="AGWL01000008">
    <property type="protein sequence ID" value="EKU94695.1"/>
    <property type="molecule type" value="Genomic_DNA"/>
</dbReference>
<dbReference type="AlphaFoldDB" id="K9EZM0"/>
<dbReference type="HOGENOM" id="CLU_016922_10_1_11"/>
<dbReference type="GO" id="GO:0008483">
    <property type="term" value="F:transaminase activity"/>
    <property type="evidence" value="ECO:0007669"/>
    <property type="project" value="UniProtKB-KW"/>
</dbReference>
<evidence type="ECO:0000256" key="1">
    <source>
        <dbReference type="ARBA" id="ARBA00001933"/>
    </source>
</evidence>
<dbReference type="InterPro" id="IPR049704">
    <property type="entry name" value="Aminotrans_3_PPA_site"/>
</dbReference>
<dbReference type="InterPro" id="IPR015422">
    <property type="entry name" value="PyrdxlP-dep_Trfase_small"/>
</dbReference>
<dbReference type="PROSITE" id="PS00600">
    <property type="entry name" value="AA_TRANSFER_CLASS_3"/>
    <property type="match status" value="1"/>
</dbReference>
<dbReference type="FunFam" id="3.40.640.10:FF:000004">
    <property type="entry name" value="Acetylornithine aminotransferase"/>
    <property type="match status" value="1"/>
</dbReference>